<evidence type="ECO:0000256" key="1">
    <source>
        <dbReference type="ARBA" id="ARBA00007039"/>
    </source>
</evidence>
<reference evidence="10" key="1">
    <citation type="submission" date="2016-05" db="EMBL/GenBank/DDBJ databases">
        <title>Comparative genomics of biotechnologically important yeasts.</title>
        <authorList>
            <consortium name="DOE Joint Genome Institute"/>
            <person name="Riley R."/>
            <person name="Haridas S."/>
            <person name="Wolfe K.H."/>
            <person name="Lopes M.R."/>
            <person name="Hittinger C.T."/>
            <person name="Goker M."/>
            <person name="Salamov A."/>
            <person name="Wisecaver J."/>
            <person name="Long T.M."/>
            <person name="Aerts A.L."/>
            <person name="Barry K."/>
            <person name="Choi C."/>
            <person name="Clum A."/>
            <person name="Coughlan A.Y."/>
            <person name="Deshpande S."/>
            <person name="Douglass A.P."/>
            <person name="Hanson S.J."/>
            <person name="Klenk H.-P."/>
            <person name="Labutti K."/>
            <person name="Lapidus A."/>
            <person name="Lindquist E."/>
            <person name="Lipzen A."/>
            <person name="Meier-Kolthoff J.P."/>
            <person name="Ohm R.A."/>
            <person name="Otillar R.P."/>
            <person name="Pangilinan J."/>
            <person name="Peng Y."/>
            <person name="Rokas A."/>
            <person name="Rosa C.A."/>
            <person name="Scheuner C."/>
            <person name="Sibirny A.A."/>
            <person name="Slot J.C."/>
            <person name="Stielow J.B."/>
            <person name="Sun H."/>
            <person name="Kurtzman C.P."/>
            <person name="Blackwell M."/>
            <person name="Grigoriev I.V."/>
            <person name="Jeffries T.W."/>
        </authorList>
    </citation>
    <scope>NUCLEOTIDE SEQUENCE [LARGE SCALE GENOMIC DNA]</scope>
    <source>
        <strain evidence="10">NRRL Y-2460</strain>
    </source>
</reference>
<dbReference type="AlphaFoldDB" id="A0A1E4TUV0"/>
<dbReference type="PROSITE" id="PS00382">
    <property type="entry name" value="CLP_PROTEASE_HIS"/>
    <property type="match status" value="1"/>
</dbReference>
<keyword evidence="2 7" id="KW-0645">Protease</keyword>
<dbReference type="GO" id="GO:0009368">
    <property type="term" value="C:endopeptidase Clp complex"/>
    <property type="evidence" value="ECO:0007669"/>
    <property type="project" value="TreeGrafter"/>
</dbReference>
<dbReference type="InterPro" id="IPR033135">
    <property type="entry name" value="ClpP_His_AS"/>
</dbReference>
<dbReference type="InterPro" id="IPR001907">
    <property type="entry name" value="ClpP"/>
</dbReference>
<evidence type="ECO:0000256" key="7">
    <source>
        <dbReference type="RuleBase" id="RU000549"/>
    </source>
</evidence>
<evidence type="ECO:0000256" key="8">
    <source>
        <dbReference type="RuleBase" id="RU003567"/>
    </source>
</evidence>
<dbReference type="FunFam" id="3.90.226.10:FF:000002">
    <property type="entry name" value="ATP-dependent Clp protease proteolytic subunit"/>
    <property type="match status" value="1"/>
</dbReference>
<evidence type="ECO:0000256" key="6">
    <source>
        <dbReference type="PROSITE-ProRule" id="PRU10086"/>
    </source>
</evidence>
<keyword evidence="3 7" id="KW-0378">Hydrolase</keyword>
<keyword evidence="4 7" id="KW-0720">Serine protease</keyword>
<dbReference type="HAMAP" id="MF_00444">
    <property type="entry name" value="ClpP"/>
    <property type="match status" value="1"/>
</dbReference>
<dbReference type="InterPro" id="IPR023562">
    <property type="entry name" value="ClpP/TepA"/>
</dbReference>
<keyword evidence="10" id="KW-1185">Reference proteome</keyword>
<evidence type="ECO:0000256" key="4">
    <source>
        <dbReference type="ARBA" id="ARBA00022825"/>
    </source>
</evidence>
<evidence type="ECO:0000256" key="5">
    <source>
        <dbReference type="PROSITE-ProRule" id="PRU10085"/>
    </source>
</evidence>
<gene>
    <name evidence="9" type="ORF">PACTADRAFT_50215</name>
</gene>
<dbReference type="GO" id="GO:0051117">
    <property type="term" value="F:ATPase binding"/>
    <property type="evidence" value="ECO:0007669"/>
    <property type="project" value="TreeGrafter"/>
</dbReference>
<dbReference type="PANTHER" id="PTHR10381:SF11">
    <property type="entry name" value="ATP-DEPENDENT CLP PROTEASE PROTEOLYTIC SUBUNIT, MITOCHONDRIAL"/>
    <property type="match status" value="1"/>
</dbReference>
<dbReference type="GO" id="GO:0004176">
    <property type="term" value="F:ATP-dependent peptidase activity"/>
    <property type="evidence" value="ECO:0007669"/>
    <property type="project" value="InterPro"/>
</dbReference>
<dbReference type="Pfam" id="PF00574">
    <property type="entry name" value="CLP_protease"/>
    <property type="match status" value="1"/>
</dbReference>
<protein>
    <recommendedName>
        <fullName evidence="8">ATP-dependent Clp protease proteolytic subunit</fullName>
        <ecNumber evidence="7">3.4.21.92</ecNumber>
    </recommendedName>
</protein>
<dbReference type="PROSITE" id="PS00381">
    <property type="entry name" value="CLP_PROTEASE_SER"/>
    <property type="match status" value="1"/>
</dbReference>
<dbReference type="SUPFAM" id="SSF52096">
    <property type="entry name" value="ClpP/crotonase"/>
    <property type="match status" value="1"/>
</dbReference>
<dbReference type="EC" id="3.4.21.92" evidence="7"/>
<dbReference type="OrthoDB" id="2017408at2759"/>
<evidence type="ECO:0000256" key="2">
    <source>
        <dbReference type="ARBA" id="ARBA00022670"/>
    </source>
</evidence>
<organism evidence="9 10">
    <name type="scientific">Pachysolen tannophilus NRRL Y-2460</name>
    <dbReference type="NCBI Taxonomy" id="669874"/>
    <lineage>
        <taxon>Eukaryota</taxon>
        <taxon>Fungi</taxon>
        <taxon>Dikarya</taxon>
        <taxon>Ascomycota</taxon>
        <taxon>Saccharomycotina</taxon>
        <taxon>Pichiomycetes</taxon>
        <taxon>Pachysolenaceae</taxon>
        <taxon>Pachysolen</taxon>
    </lineage>
</organism>
<dbReference type="GO" id="GO:0004252">
    <property type="term" value="F:serine-type endopeptidase activity"/>
    <property type="evidence" value="ECO:0007669"/>
    <property type="project" value="UniProtKB-EC"/>
</dbReference>
<comment type="similarity">
    <text evidence="1 8">Belongs to the peptidase S14 family.</text>
</comment>
<dbReference type="NCBIfam" id="NF001368">
    <property type="entry name" value="PRK00277.1"/>
    <property type="match status" value="1"/>
</dbReference>
<dbReference type="PRINTS" id="PR00127">
    <property type="entry name" value="CLPPROTEASEP"/>
</dbReference>
<name>A0A1E4TUV0_PACTA</name>
<dbReference type="Gene3D" id="3.90.226.10">
    <property type="entry name" value="2-enoyl-CoA Hydratase, Chain A, domain 1"/>
    <property type="match status" value="1"/>
</dbReference>
<evidence type="ECO:0000313" key="9">
    <source>
        <dbReference type="EMBL" id="ODV95499.1"/>
    </source>
</evidence>
<dbReference type="InterPro" id="IPR018215">
    <property type="entry name" value="ClpP_Ser_AS"/>
</dbReference>
<proteinExistence type="inferred from homology"/>
<dbReference type="STRING" id="669874.A0A1E4TUV0"/>
<dbReference type="PANTHER" id="PTHR10381">
    <property type="entry name" value="ATP-DEPENDENT CLP PROTEASE PROTEOLYTIC SUBUNIT"/>
    <property type="match status" value="1"/>
</dbReference>
<dbReference type="EMBL" id="KV454014">
    <property type="protein sequence ID" value="ODV95499.1"/>
    <property type="molecule type" value="Genomic_DNA"/>
</dbReference>
<dbReference type="Proteomes" id="UP000094236">
    <property type="component" value="Unassembled WGS sequence"/>
</dbReference>
<evidence type="ECO:0000313" key="10">
    <source>
        <dbReference type="Proteomes" id="UP000094236"/>
    </source>
</evidence>
<feature type="active site" evidence="5">
    <location>
        <position position="94"/>
    </location>
</feature>
<dbReference type="InterPro" id="IPR029045">
    <property type="entry name" value="ClpP/crotonase-like_dom_sf"/>
</dbReference>
<accession>A0A1E4TUV0</accession>
<evidence type="ECO:0000256" key="3">
    <source>
        <dbReference type="ARBA" id="ARBA00022801"/>
    </source>
</evidence>
<dbReference type="CDD" id="cd07017">
    <property type="entry name" value="S14_ClpP_2"/>
    <property type="match status" value="1"/>
</dbReference>
<sequence>MPVLNSAPSPESFTDIFSKLLAERIIYLAGPIEDALATVITAQLLYLESQSSSKPIHLYINSPGGSISSGLAIYDTIQYIKSPVSTVCLGQACSMASLLLCSGKRGKRLILPNSMIMIHQPSGGFKGQASDIEIHANHILNTKKKICSIYMKHMKEGLNSDKISELLERDRFLNAQEAVDLGLADKVLVTRQANDVIDNQT</sequence>
<feature type="active site" evidence="6">
    <location>
        <position position="119"/>
    </location>
</feature>
<dbReference type="GO" id="GO:0006515">
    <property type="term" value="P:protein quality control for misfolded or incompletely synthesized proteins"/>
    <property type="evidence" value="ECO:0007669"/>
    <property type="project" value="TreeGrafter"/>
</dbReference>